<sequence length="85" mass="9069">MTANAAKPAADIRYWDNLPGEIVYATSPEVAGFKAVLQSEAGGYLRDLPISFRGPPGGTCRMGWVRTRSASDISVTAPNSAEVKR</sequence>
<reference evidence="1 2" key="1">
    <citation type="submission" date="2015-10" db="EMBL/GenBank/DDBJ databases">
        <title>Conservation of the essential genome among Caulobacter and Brevundimonas species.</title>
        <authorList>
            <person name="Scott D."/>
            <person name="Ely B."/>
        </authorList>
    </citation>
    <scope>NUCLEOTIDE SEQUENCE [LARGE SCALE GENOMIC DNA]</scope>
    <source>
        <strain evidence="1 2">CB4</strain>
    </source>
</reference>
<dbReference type="RefSeq" id="WP_062148310.1">
    <property type="nucleotide sequence ID" value="NZ_CP013002.1"/>
</dbReference>
<accession>A0A0P0P0Y1</accession>
<gene>
    <name evidence="1" type="ORF">AQ619_12995</name>
</gene>
<keyword evidence="2" id="KW-1185">Reference proteome</keyword>
<dbReference type="STRING" id="69395.AQ619_12995"/>
<evidence type="ECO:0000313" key="1">
    <source>
        <dbReference type="EMBL" id="ALL14181.1"/>
    </source>
</evidence>
<evidence type="ECO:0000313" key="2">
    <source>
        <dbReference type="Proteomes" id="UP000056905"/>
    </source>
</evidence>
<dbReference type="EMBL" id="CP013002">
    <property type="protein sequence ID" value="ALL14181.1"/>
    <property type="molecule type" value="Genomic_DNA"/>
</dbReference>
<name>A0A0P0P0Y1_9CAUL</name>
<dbReference type="KEGG" id="chq:AQ619_12995"/>
<proteinExistence type="predicted"/>
<protein>
    <submittedName>
        <fullName evidence="1">Uncharacterized protein</fullName>
    </submittedName>
</protein>
<organism evidence="1 2">
    <name type="scientific">Caulobacter henricii</name>
    <dbReference type="NCBI Taxonomy" id="69395"/>
    <lineage>
        <taxon>Bacteria</taxon>
        <taxon>Pseudomonadati</taxon>
        <taxon>Pseudomonadota</taxon>
        <taxon>Alphaproteobacteria</taxon>
        <taxon>Caulobacterales</taxon>
        <taxon>Caulobacteraceae</taxon>
        <taxon>Caulobacter</taxon>
    </lineage>
</organism>
<dbReference type="OrthoDB" id="7319921at2"/>
<dbReference type="Proteomes" id="UP000056905">
    <property type="component" value="Chromosome"/>
</dbReference>
<dbReference type="AlphaFoldDB" id="A0A0P0P0Y1"/>